<feature type="coiled-coil region" evidence="1">
    <location>
        <begin position="202"/>
        <end position="310"/>
    </location>
</feature>
<evidence type="ECO:0000256" key="2">
    <source>
        <dbReference type="SAM" id="MobiDB-lite"/>
    </source>
</evidence>
<proteinExistence type="predicted"/>
<sequence length="530" mass="59233">MFEWNMPARKATTKVSATPKGRGRPKGWKKVEAPDTVTPKKRTQPQRGSSAARKAQKTGAHDVKAAQGGGGKTVRSYVKQEEQEPVISRQSTASDTIEISSGEDDVPLRRWSLRRAMAAKVHVEAPSVRKTLVVKLPPRAPSRDRSLDALNGSSTEPDEDAGPNSTCGSGYLRPKVDIPMVSATGQANSKAEVRLHEYRQGLEAQIQRTRTVEEELARVKQEHADELERLHREHTVTQKDTTERLDEAQKAVARLQSEARARTESEDDILTLEEELRLTKENNKALQDKISALEKNAKDHKKDQAKLQLTIAEQGYDLDRKQEEVDEPEEDIEARGKELNELQESLDSKSAELDALQNEVAAGKNAADADTHLRVENANLRAELQKEKDMHEDLMKNLDYLSVTARQDLHDQISALERQNAELQASLAKEKERVQRTQFSPAPPYPLSPAPSLASVSSSEQTRTDNVRKMYMAVKRRYDVLHCVAMGLNLATRGMDLTSFGEFGTCLRQLRQAMEEQTETGESHRNAGSQ</sequence>
<dbReference type="PANTHER" id="PTHR23159:SF31">
    <property type="entry name" value="CENTROSOME-ASSOCIATED PROTEIN CEP250 ISOFORM X1"/>
    <property type="match status" value="1"/>
</dbReference>
<feature type="region of interest" description="Disordered" evidence="2">
    <location>
        <begin position="432"/>
        <end position="461"/>
    </location>
</feature>
<feature type="compositionally biased region" description="Low complexity" evidence="2">
    <location>
        <begin position="450"/>
        <end position="459"/>
    </location>
</feature>
<protein>
    <submittedName>
        <fullName evidence="3">Uncharacterized protein</fullName>
    </submittedName>
</protein>
<accession>A0A6G1IMG8</accession>
<reference evidence="3" key="1">
    <citation type="journal article" date="2020" name="Stud. Mycol.">
        <title>101 Dothideomycetes genomes: a test case for predicting lifestyles and emergence of pathogens.</title>
        <authorList>
            <person name="Haridas S."/>
            <person name="Albert R."/>
            <person name="Binder M."/>
            <person name="Bloem J."/>
            <person name="Labutti K."/>
            <person name="Salamov A."/>
            <person name="Andreopoulos B."/>
            <person name="Baker S."/>
            <person name="Barry K."/>
            <person name="Bills G."/>
            <person name="Bluhm B."/>
            <person name="Cannon C."/>
            <person name="Castanera R."/>
            <person name="Culley D."/>
            <person name="Daum C."/>
            <person name="Ezra D."/>
            <person name="Gonzalez J."/>
            <person name="Henrissat B."/>
            <person name="Kuo A."/>
            <person name="Liang C."/>
            <person name="Lipzen A."/>
            <person name="Lutzoni F."/>
            <person name="Magnuson J."/>
            <person name="Mondo S."/>
            <person name="Nolan M."/>
            <person name="Ohm R."/>
            <person name="Pangilinan J."/>
            <person name="Park H.-J."/>
            <person name="Ramirez L."/>
            <person name="Alfaro M."/>
            <person name="Sun H."/>
            <person name="Tritt A."/>
            <person name="Yoshinaga Y."/>
            <person name="Zwiers L.-H."/>
            <person name="Turgeon B."/>
            <person name="Goodwin S."/>
            <person name="Spatafora J."/>
            <person name="Crous P."/>
            <person name="Grigoriev I."/>
        </authorList>
    </citation>
    <scope>NUCLEOTIDE SEQUENCE</scope>
    <source>
        <strain evidence="3">CBS 122367</strain>
    </source>
</reference>
<organism evidence="3 4">
    <name type="scientific">Lentithecium fluviatile CBS 122367</name>
    <dbReference type="NCBI Taxonomy" id="1168545"/>
    <lineage>
        <taxon>Eukaryota</taxon>
        <taxon>Fungi</taxon>
        <taxon>Dikarya</taxon>
        <taxon>Ascomycota</taxon>
        <taxon>Pezizomycotina</taxon>
        <taxon>Dothideomycetes</taxon>
        <taxon>Pleosporomycetidae</taxon>
        <taxon>Pleosporales</taxon>
        <taxon>Massarineae</taxon>
        <taxon>Lentitheciaceae</taxon>
        <taxon>Lentithecium</taxon>
    </lineage>
</organism>
<evidence type="ECO:0000313" key="4">
    <source>
        <dbReference type="Proteomes" id="UP000799291"/>
    </source>
</evidence>
<dbReference type="OrthoDB" id="3692888at2759"/>
<evidence type="ECO:0000313" key="3">
    <source>
        <dbReference type="EMBL" id="KAF2679069.1"/>
    </source>
</evidence>
<dbReference type="Proteomes" id="UP000799291">
    <property type="component" value="Unassembled WGS sequence"/>
</dbReference>
<feature type="region of interest" description="Disordered" evidence="2">
    <location>
        <begin position="134"/>
        <end position="173"/>
    </location>
</feature>
<dbReference type="AlphaFoldDB" id="A0A6G1IMG8"/>
<evidence type="ECO:0000256" key="1">
    <source>
        <dbReference type="SAM" id="Coils"/>
    </source>
</evidence>
<keyword evidence="4" id="KW-1185">Reference proteome</keyword>
<dbReference type="PANTHER" id="PTHR23159">
    <property type="entry name" value="CENTROSOMAL PROTEIN 2"/>
    <property type="match status" value="1"/>
</dbReference>
<feature type="region of interest" description="Disordered" evidence="2">
    <location>
        <begin position="1"/>
        <end position="103"/>
    </location>
</feature>
<gene>
    <name evidence="3" type="ORF">K458DRAFT_119802</name>
</gene>
<dbReference type="EMBL" id="MU005606">
    <property type="protein sequence ID" value="KAF2679069.1"/>
    <property type="molecule type" value="Genomic_DNA"/>
</dbReference>
<name>A0A6G1IMG8_9PLEO</name>
<feature type="compositionally biased region" description="Polar residues" evidence="2">
    <location>
        <begin position="88"/>
        <end position="99"/>
    </location>
</feature>
<keyword evidence="1" id="KW-0175">Coiled coil</keyword>